<keyword evidence="1" id="KW-0805">Transcription regulation</keyword>
<protein>
    <submittedName>
        <fullName evidence="5">GntR family transcriptional regulator</fullName>
    </submittedName>
</protein>
<dbReference type="Proteomes" id="UP001163203">
    <property type="component" value="Chromosome"/>
</dbReference>
<accession>A0ABY7B3X9</accession>
<sequence length="255" mass="28373">MEDRSSEHMYERIAAALRDQILARTLAPGAKLPTQEELVETFGASRIVVRRALDLLESEGLIDRVQGGRATVRLYDPLIRRASLHYRSDPGAPFAEEALATERVPRYSHETKPERAGLEVAHRLKIAVGDEVMRTDYVSYANDEPMMTVSSYEPLAITRGTPIEKPEEGPHMAAGIVDRFTAIGMRPTAVVERLHARMPRPSEADVLDLRPGIPVVVIVRTSYHGDTPIETADILLAANQYKLEYVTKVDPLPVD</sequence>
<dbReference type="SMART" id="SM00866">
    <property type="entry name" value="UTRA"/>
    <property type="match status" value="1"/>
</dbReference>
<evidence type="ECO:0000256" key="1">
    <source>
        <dbReference type="ARBA" id="ARBA00023015"/>
    </source>
</evidence>
<keyword evidence="2" id="KW-0238">DNA-binding</keyword>
<evidence type="ECO:0000313" key="5">
    <source>
        <dbReference type="EMBL" id="WAL66629.1"/>
    </source>
</evidence>
<dbReference type="EMBL" id="CP113836">
    <property type="protein sequence ID" value="WAL66629.1"/>
    <property type="molecule type" value="Genomic_DNA"/>
</dbReference>
<dbReference type="CDD" id="cd07377">
    <property type="entry name" value="WHTH_GntR"/>
    <property type="match status" value="1"/>
</dbReference>
<evidence type="ECO:0000313" key="6">
    <source>
        <dbReference type="Proteomes" id="UP001163203"/>
    </source>
</evidence>
<dbReference type="RefSeq" id="WP_268756761.1">
    <property type="nucleotide sequence ID" value="NZ_CP113836.1"/>
</dbReference>
<dbReference type="InterPro" id="IPR036390">
    <property type="entry name" value="WH_DNA-bd_sf"/>
</dbReference>
<dbReference type="InterPro" id="IPR000524">
    <property type="entry name" value="Tscrpt_reg_HTH_GntR"/>
</dbReference>
<organism evidence="5 6">
    <name type="scientific">Amycolatopsis cynarae</name>
    <dbReference type="NCBI Taxonomy" id="2995223"/>
    <lineage>
        <taxon>Bacteria</taxon>
        <taxon>Bacillati</taxon>
        <taxon>Actinomycetota</taxon>
        <taxon>Actinomycetes</taxon>
        <taxon>Pseudonocardiales</taxon>
        <taxon>Pseudonocardiaceae</taxon>
        <taxon>Amycolatopsis</taxon>
    </lineage>
</organism>
<dbReference type="PANTHER" id="PTHR44846:SF17">
    <property type="entry name" value="GNTR-FAMILY TRANSCRIPTIONAL REGULATOR"/>
    <property type="match status" value="1"/>
</dbReference>
<dbReference type="InterPro" id="IPR011663">
    <property type="entry name" value="UTRA"/>
</dbReference>
<evidence type="ECO:0000259" key="4">
    <source>
        <dbReference type="PROSITE" id="PS50949"/>
    </source>
</evidence>
<dbReference type="SMART" id="SM00345">
    <property type="entry name" value="HTH_GNTR"/>
    <property type="match status" value="1"/>
</dbReference>
<dbReference type="InterPro" id="IPR028978">
    <property type="entry name" value="Chorismate_lyase_/UTRA_dom_sf"/>
</dbReference>
<feature type="domain" description="HTH gntR-type" evidence="4">
    <location>
        <begin position="7"/>
        <end position="75"/>
    </location>
</feature>
<dbReference type="InterPro" id="IPR050679">
    <property type="entry name" value="Bact_HTH_transcr_reg"/>
</dbReference>
<dbReference type="Gene3D" id="1.10.10.10">
    <property type="entry name" value="Winged helix-like DNA-binding domain superfamily/Winged helix DNA-binding domain"/>
    <property type="match status" value="1"/>
</dbReference>
<dbReference type="Pfam" id="PF00392">
    <property type="entry name" value="GntR"/>
    <property type="match status" value="1"/>
</dbReference>
<dbReference type="PANTHER" id="PTHR44846">
    <property type="entry name" value="MANNOSYL-D-GLYCERATE TRANSPORT/METABOLISM SYSTEM REPRESSOR MNGR-RELATED"/>
    <property type="match status" value="1"/>
</dbReference>
<dbReference type="SUPFAM" id="SSF64288">
    <property type="entry name" value="Chorismate lyase-like"/>
    <property type="match status" value="1"/>
</dbReference>
<proteinExistence type="predicted"/>
<gene>
    <name evidence="5" type="ORF">ORV05_02085</name>
</gene>
<name>A0ABY7B3X9_9PSEU</name>
<keyword evidence="6" id="KW-1185">Reference proteome</keyword>
<dbReference type="InterPro" id="IPR036388">
    <property type="entry name" value="WH-like_DNA-bd_sf"/>
</dbReference>
<reference evidence="5" key="1">
    <citation type="submission" date="2022-11" db="EMBL/GenBank/DDBJ databases">
        <authorList>
            <person name="Mo P."/>
        </authorList>
    </citation>
    <scope>NUCLEOTIDE SEQUENCE</scope>
    <source>
        <strain evidence="5">HUAS 11-8</strain>
    </source>
</reference>
<dbReference type="SUPFAM" id="SSF46785">
    <property type="entry name" value="Winged helix' DNA-binding domain"/>
    <property type="match status" value="1"/>
</dbReference>
<dbReference type="PROSITE" id="PS50949">
    <property type="entry name" value="HTH_GNTR"/>
    <property type="match status" value="1"/>
</dbReference>
<keyword evidence="3" id="KW-0804">Transcription</keyword>
<evidence type="ECO:0000256" key="3">
    <source>
        <dbReference type="ARBA" id="ARBA00023163"/>
    </source>
</evidence>
<dbReference type="Gene3D" id="3.40.1410.10">
    <property type="entry name" value="Chorismate lyase-like"/>
    <property type="match status" value="1"/>
</dbReference>
<dbReference type="Pfam" id="PF07702">
    <property type="entry name" value="UTRA"/>
    <property type="match status" value="1"/>
</dbReference>
<evidence type="ECO:0000256" key="2">
    <source>
        <dbReference type="ARBA" id="ARBA00023125"/>
    </source>
</evidence>
<dbReference type="PRINTS" id="PR00035">
    <property type="entry name" value="HTHGNTR"/>
</dbReference>